<gene>
    <name evidence="2" type="ORF">M9R61_14325</name>
</gene>
<reference evidence="2" key="1">
    <citation type="submission" date="2022-05" db="EMBL/GenBank/DDBJ databases">
        <authorList>
            <person name="Colautti A."/>
            <person name="Iacumin L."/>
        </authorList>
    </citation>
    <scope>NUCLEOTIDE SEQUENCE</scope>
    <source>
        <strain evidence="2">DSM 30747</strain>
    </source>
</reference>
<organism evidence="2 3">
    <name type="scientific">Psychrobacillus psychrodurans</name>
    <dbReference type="NCBI Taxonomy" id="126157"/>
    <lineage>
        <taxon>Bacteria</taxon>
        <taxon>Bacillati</taxon>
        <taxon>Bacillota</taxon>
        <taxon>Bacilli</taxon>
        <taxon>Bacillales</taxon>
        <taxon>Bacillaceae</taxon>
        <taxon>Psychrobacillus</taxon>
    </lineage>
</organism>
<dbReference type="EMBL" id="JAMKBI010000010">
    <property type="protein sequence ID" value="MCZ8534483.1"/>
    <property type="molecule type" value="Genomic_DNA"/>
</dbReference>
<dbReference type="AlphaFoldDB" id="A0A9X3RBP3"/>
<sequence>MTEQQFLNELETALTRLPAEERNDILSDIKEYFSNGREDGKSDSEIAASLGSPKEIAKELSENQVQIPEKGTTRNKIIKVPHANFSNVMMDIEFGSLYVTPSETNETTIEVVGENDKLQLTVDIINDTLSIQFKTKKYKLFSFMFLIKELRVNVSLPKKLYTTVIMKTTFGRIRAEKILAKNIKTISDNGSIGLKEFAATILEVKTDNGRIEMEKIQADKLTAETDNGRIELRNIDAEQVHTETDNGRIIMQDVNGSIVGKTENGRIELLTASLDRMIELETDNGGILVETENDPTDVSIHANVDFGKISVFGEKNSRTVFGNGTNKVRLSSDNGKIAVEKKSRVVAYK</sequence>
<proteinExistence type="predicted"/>
<dbReference type="Proteomes" id="UP001152172">
    <property type="component" value="Unassembled WGS sequence"/>
</dbReference>
<feature type="domain" description="DUF4097" evidence="1">
    <location>
        <begin position="91"/>
        <end position="339"/>
    </location>
</feature>
<dbReference type="PANTHER" id="PTHR34094">
    <property type="match status" value="1"/>
</dbReference>
<dbReference type="Gene3D" id="2.160.20.120">
    <property type="match status" value="1"/>
</dbReference>
<dbReference type="RefSeq" id="WP_269922628.1">
    <property type="nucleotide sequence ID" value="NZ_JAMKBI010000010.1"/>
</dbReference>
<evidence type="ECO:0000313" key="2">
    <source>
        <dbReference type="EMBL" id="MCZ8534483.1"/>
    </source>
</evidence>
<accession>A0A9X3RBP3</accession>
<name>A0A9X3RBP3_9BACI</name>
<keyword evidence="3" id="KW-1185">Reference proteome</keyword>
<evidence type="ECO:0000259" key="1">
    <source>
        <dbReference type="Pfam" id="PF13349"/>
    </source>
</evidence>
<evidence type="ECO:0000313" key="3">
    <source>
        <dbReference type="Proteomes" id="UP001152172"/>
    </source>
</evidence>
<dbReference type="PANTHER" id="PTHR34094:SF1">
    <property type="entry name" value="PROTEIN FAM185A"/>
    <property type="match status" value="1"/>
</dbReference>
<comment type="caution">
    <text evidence="2">The sequence shown here is derived from an EMBL/GenBank/DDBJ whole genome shotgun (WGS) entry which is preliminary data.</text>
</comment>
<dbReference type="Pfam" id="PF22564">
    <property type="entry name" value="HAAS"/>
    <property type="match status" value="1"/>
</dbReference>
<dbReference type="Pfam" id="PF13349">
    <property type="entry name" value="DUF4097"/>
    <property type="match status" value="1"/>
</dbReference>
<dbReference type="InterPro" id="IPR025164">
    <property type="entry name" value="Toastrack_DUF4097"/>
</dbReference>
<protein>
    <submittedName>
        <fullName evidence="2">DUF1700 domain-containing protein</fullName>
    </submittedName>
</protein>